<reference evidence="1 2" key="1">
    <citation type="submission" date="2021-03" db="EMBL/GenBank/DDBJ databases">
        <title>Genomic Encyclopedia of Type Strains, Phase IV (KMG-IV): sequencing the most valuable type-strain genomes for metagenomic binning, comparative biology and taxonomic classification.</title>
        <authorList>
            <person name="Goeker M."/>
        </authorList>
    </citation>
    <scope>NUCLEOTIDE SEQUENCE [LARGE SCALE GENOMIC DNA]</scope>
    <source>
        <strain evidence="1 2">DSM 6139</strain>
    </source>
</reference>
<dbReference type="PANTHER" id="PTHR28055">
    <property type="entry name" value="ALTERED INHERITANCE OF MITOCHONDRIA PROTEIN 41, MITOCHONDRIAL"/>
    <property type="match status" value="1"/>
</dbReference>
<dbReference type="InterPro" id="IPR003789">
    <property type="entry name" value="Asn/Gln_tRNA_amidoTrase-B-like"/>
</dbReference>
<keyword evidence="2" id="KW-1185">Reference proteome</keyword>
<dbReference type="PANTHER" id="PTHR28055:SF1">
    <property type="entry name" value="ALTERED INHERITANCE OF MITOCHONDRIA PROTEIN 41, MITOCHONDRIAL"/>
    <property type="match status" value="1"/>
</dbReference>
<dbReference type="InterPro" id="IPR019004">
    <property type="entry name" value="YqeY/Aim41"/>
</dbReference>
<sequence>MTIKEQLQEDWKQALKSKDKPKAEILSMAKAAILHVEKTDNIKVEDAKAIEILAREVKMRRDANVEFEKGNRQDLVDKNNFEIETILGYLPKQLEEKDIIRLVEDTAKEIGANSTKDMGKLMAALKPATTGKADGKLVSSIVKDYLNRQGN</sequence>
<gene>
    <name evidence="1" type="ORF">J2Z34_000545</name>
</gene>
<dbReference type="Proteomes" id="UP001519271">
    <property type="component" value="Unassembled WGS sequence"/>
</dbReference>
<dbReference type="Gene3D" id="1.10.10.410">
    <property type="match status" value="1"/>
</dbReference>
<dbReference type="Pfam" id="PF09424">
    <property type="entry name" value="YqeY"/>
    <property type="match status" value="1"/>
</dbReference>
<name>A0ABS4G0K2_9CLOT</name>
<dbReference type="RefSeq" id="WP_209458319.1">
    <property type="nucleotide sequence ID" value="NZ_JAGGKC010000003.1"/>
</dbReference>
<evidence type="ECO:0000313" key="1">
    <source>
        <dbReference type="EMBL" id="MBP1918074.1"/>
    </source>
</evidence>
<accession>A0ABS4G0K2</accession>
<protein>
    <submittedName>
        <fullName evidence="1">Uncharacterized protein YqeY</fullName>
    </submittedName>
</protein>
<dbReference type="Gene3D" id="1.10.1510.10">
    <property type="entry name" value="Uncharacterised protein YqeY/AIM41 PF09424, N-terminal domain"/>
    <property type="match status" value="1"/>
</dbReference>
<proteinExistence type="predicted"/>
<organism evidence="1 2">
    <name type="scientific">Youngiibacter multivorans</name>
    <dbReference type="NCBI Taxonomy" id="937251"/>
    <lineage>
        <taxon>Bacteria</taxon>
        <taxon>Bacillati</taxon>
        <taxon>Bacillota</taxon>
        <taxon>Clostridia</taxon>
        <taxon>Eubacteriales</taxon>
        <taxon>Clostridiaceae</taxon>
        <taxon>Youngiibacter</taxon>
    </lineage>
</organism>
<comment type="caution">
    <text evidence="1">The sequence shown here is derived from an EMBL/GenBank/DDBJ whole genome shotgun (WGS) entry which is preliminary data.</text>
</comment>
<dbReference type="SUPFAM" id="SSF89095">
    <property type="entry name" value="GatB/YqeY motif"/>
    <property type="match status" value="1"/>
</dbReference>
<dbReference type="EMBL" id="JAGGKC010000003">
    <property type="protein sequence ID" value="MBP1918074.1"/>
    <property type="molecule type" value="Genomic_DNA"/>
</dbReference>
<dbReference type="InterPro" id="IPR042184">
    <property type="entry name" value="YqeY/Aim41_N"/>
</dbReference>
<evidence type="ECO:0000313" key="2">
    <source>
        <dbReference type="Proteomes" id="UP001519271"/>
    </source>
</evidence>
<dbReference type="InterPro" id="IPR023168">
    <property type="entry name" value="GatB_Yqey_C_2"/>
</dbReference>